<keyword evidence="3" id="KW-1185">Reference proteome</keyword>
<evidence type="ECO:0000313" key="3">
    <source>
        <dbReference type="Proteomes" id="UP000499080"/>
    </source>
</evidence>
<sequence length="112" mass="12870">MRGDSINQNEKNKMRKGRKKASGSSGNAHVVVKGVVVGVEEQSSVPWDAFILELFAEKEREPGSMQSKIDIANFNRKRRWNILCAYKNGFLWIAEIRNVSRSYQENILRMIL</sequence>
<comment type="caution">
    <text evidence="2">The sequence shown here is derived from an EMBL/GenBank/DDBJ whole genome shotgun (WGS) entry which is preliminary data.</text>
</comment>
<evidence type="ECO:0000313" key="2">
    <source>
        <dbReference type="EMBL" id="GBM06858.1"/>
    </source>
</evidence>
<reference evidence="2 3" key="1">
    <citation type="journal article" date="2019" name="Sci. Rep.">
        <title>Orb-weaving spider Araneus ventricosus genome elucidates the spidroin gene catalogue.</title>
        <authorList>
            <person name="Kono N."/>
            <person name="Nakamura H."/>
            <person name="Ohtoshi R."/>
            <person name="Moran D.A.P."/>
            <person name="Shinohara A."/>
            <person name="Yoshida Y."/>
            <person name="Fujiwara M."/>
            <person name="Mori M."/>
            <person name="Tomita M."/>
            <person name="Arakawa K."/>
        </authorList>
    </citation>
    <scope>NUCLEOTIDE SEQUENCE [LARGE SCALE GENOMIC DNA]</scope>
</reference>
<evidence type="ECO:0000256" key="1">
    <source>
        <dbReference type="SAM" id="MobiDB-lite"/>
    </source>
</evidence>
<gene>
    <name evidence="2" type="ORF">AVEN_173611_1</name>
</gene>
<organism evidence="2 3">
    <name type="scientific">Araneus ventricosus</name>
    <name type="common">Orbweaver spider</name>
    <name type="synonym">Epeira ventricosa</name>
    <dbReference type="NCBI Taxonomy" id="182803"/>
    <lineage>
        <taxon>Eukaryota</taxon>
        <taxon>Metazoa</taxon>
        <taxon>Ecdysozoa</taxon>
        <taxon>Arthropoda</taxon>
        <taxon>Chelicerata</taxon>
        <taxon>Arachnida</taxon>
        <taxon>Araneae</taxon>
        <taxon>Araneomorphae</taxon>
        <taxon>Entelegynae</taxon>
        <taxon>Araneoidea</taxon>
        <taxon>Araneidae</taxon>
        <taxon>Araneus</taxon>
    </lineage>
</organism>
<dbReference type="Proteomes" id="UP000499080">
    <property type="component" value="Unassembled WGS sequence"/>
</dbReference>
<feature type="region of interest" description="Disordered" evidence="1">
    <location>
        <begin position="1"/>
        <end position="26"/>
    </location>
</feature>
<name>A0A4Y2CT44_ARAVE</name>
<accession>A0A4Y2CT44</accession>
<proteinExistence type="predicted"/>
<dbReference type="EMBL" id="BGPR01000234">
    <property type="protein sequence ID" value="GBM06858.1"/>
    <property type="molecule type" value="Genomic_DNA"/>
</dbReference>
<dbReference type="AlphaFoldDB" id="A0A4Y2CT44"/>
<protein>
    <submittedName>
        <fullName evidence="2">Uncharacterized protein</fullName>
    </submittedName>
</protein>